<name>A0A6J7U407_9ZZZZ</name>
<accession>A0A6J7U407</accession>
<keyword evidence="1" id="KW-0472">Membrane</keyword>
<gene>
    <name evidence="3" type="ORF">UFOPK4358_00227</name>
</gene>
<keyword evidence="1" id="KW-1133">Transmembrane helix</keyword>
<evidence type="ECO:0000313" key="3">
    <source>
        <dbReference type="EMBL" id="CAB5060010.1"/>
    </source>
</evidence>
<organism evidence="3">
    <name type="scientific">freshwater metagenome</name>
    <dbReference type="NCBI Taxonomy" id="449393"/>
    <lineage>
        <taxon>unclassified sequences</taxon>
        <taxon>metagenomes</taxon>
        <taxon>ecological metagenomes</taxon>
    </lineage>
</organism>
<keyword evidence="1" id="KW-0812">Transmembrane</keyword>
<dbReference type="AlphaFoldDB" id="A0A6J7U407"/>
<evidence type="ECO:0000256" key="1">
    <source>
        <dbReference type="SAM" id="Phobius"/>
    </source>
</evidence>
<dbReference type="EMBL" id="CAFBQQ010000014">
    <property type="protein sequence ID" value="CAB5060010.1"/>
    <property type="molecule type" value="Genomic_DNA"/>
</dbReference>
<dbReference type="InterPro" id="IPR013974">
    <property type="entry name" value="SAF"/>
</dbReference>
<reference evidence="3" key="1">
    <citation type="submission" date="2020-05" db="EMBL/GenBank/DDBJ databases">
        <authorList>
            <person name="Chiriac C."/>
            <person name="Salcher M."/>
            <person name="Ghai R."/>
            <person name="Kavagutti S V."/>
        </authorList>
    </citation>
    <scope>NUCLEOTIDE SEQUENCE</scope>
</reference>
<feature type="transmembrane region" description="Helical" evidence="1">
    <location>
        <begin position="12"/>
        <end position="31"/>
    </location>
</feature>
<proteinExistence type="predicted"/>
<dbReference type="SMART" id="SM00858">
    <property type="entry name" value="SAF"/>
    <property type="match status" value="1"/>
</dbReference>
<dbReference type="Pfam" id="PF08666">
    <property type="entry name" value="SAF"/>
    <property type="match status" value="1"/>
</dbReference>
<sequence>MQISKIDLLKNSRITMGVSLFIISILCASLISKEANRTVMVWATQTDLAPGQVITENDITPVSVLLPQSAVNYLSSNAQIIGGTVVTKIYKGDLIPSAAISKSTEVIDEKLVPLTVEITDIPLELSRGSVIDIYGINKRDTKSIATPVLMASNVSVSQVLERSNSGIASVLVILKNDQVLPLLEVLADSRLFIVRSY</sequence>
<protein>
    <submittedName>
        <fullName evidence="3">Unannotated protein</fullName>
    </submittedName>
</protein>
<evidence type="ECO:0000259" key="2">
    <source>
        <dbReference type="SMART" id="SM00858"/>
    </source>
</evidence>
<dbReference type="CDD" id="cd11614">
    <property type="entry name" value="SAF_CpaB_FlgA_like"/>
    <property type="match status" value="1"/>
</dbReference>
<feature type="domain" description="SAF" evidence="2">
    <location>
        <begin position="39"/>
        <end position="101"/>
    </location>
</feature>